<keyword evidence="2" id="KW-0067">ATP-binding</keyword>
<dbReference type="Gene3D" id="3.40.50.300">
    <property type="entry name" value="P-loop containing nucleotide triphosphate hydrolases"/>
    <property type="match status" value="1"/>
</dbReference>
<dbReference type="PANTHER" id="PTHR32071">
    <property type="entry name" value="TRANSCRIPTIONAL REGULATORY PROTEIN"/>
    <property type="match status" value="1"/>
</dbReference>
<comment type="caution">
    <text evidence="4">The sequence shown here is derived from an EMBL/GenBank/DDBJ whole genome shotgun (WGS) entry which is preliminary data.</text>
</comment>
<dbReference type="InterPro" id="IPR002078">
    <property type="entry name" value="Sigma_54_int"/>
</dbReference>
<sequence>ELFGHVRGAFTDARSERIGRFELAHQGTLFLDEIANLSLASQASLLHVLEEGVVERVGVRSRL</sequence>
<feature type="domain" description="Sigma-54 factor interaction" evidence="3">
    <location>
        <begin position="1"/>
        <end position="63"/>
    </location>
</feature>
<proteinExistence type="predicted"/>
<dbReference type="PANTHER" id="PTHR32071:SF57">
    <property type="entry name" value="C4-DICARBOXYLATE TRANSPORT TRANSCRIPTIONAL REGULATORY PROTEIN DCTD"/>
    <property type="match status" value="1"/>
</dbReference>
<evidence type="ECO:0000313" key="4">
    <source>
        <dbReference type="EMBL" id="EQD72688.1"/>
    </source>
</evidence>
<evidence type="ECO:0000256" key="1">
    <source>
        <dbReference type="ARBA" id="ARBA00022741"/>
    </source>
</evidence>
<organism evidence="4">
    <name type="scientific">mine drainage metagenome</name>
    <dbReference type="NCBI Taxonomy" id="410659"/>
    <lineage>
        <taxon>unclassified sequences</taxon>
        <taxon>metagenomes</taxon>
        <taxon>ecological metagenomes</taxon>
    </lineage>
</organism>
<dbReference type="AlphaFoldDB" id="T1BVR4"/>
<evidence type="ECO:0000256" key="2">
    <source>
        <dbReference type="ARBA" id="ARBA00022840"/>
    </source>
</evidence>
<name>T1BVR4_9ZZZZ</name>
<reference evidence="4" key="1">
    <citation type="submission" date="2013-08" db="EMBL/GenBank/DDBJ databases">
        <authorList>
            <person name="Mendez C."/>
            <person name="Richter M."/>
            <person name="Ferrer M."/>
            <person name="Sanchez J."/>
        </authorList>
    </citation>
    <scope>NUCLEOTIDE SEQUENCE</scope>
</reference>
<feature type="non-terminal residue" evidence="4">
    <location>
        <position position="1"/>
    </location>
</feature>
<dbReference type="GO" id="GO:0005524">
    <property type="term" value="F:ATP binding"/>
    <property type="evidence" value="ECO:0007669"/>
    <property type="project" value="UniProtKB-KW"/>
</dbReference>
<dbReference type="EMBL" id="AUZX01003879">
    <property type="protein sequence ID" value="EQD72688.1"/>
    <property type="molecule type" value="Genomic_DNA"/>
</dbReference>
<dbReference type="SUPFAM" id="SSF52540">
    <property type="entry name" value="P-loop containing nucleoside triphosphate hydrolases"/>
    <property type="match status" value="1"/>
</dbReference>
<protein>
    <submittedName>
        <fullName evidence="4">RNA polymerase sigma factor 54, interaction domain protein</fullName>
    </submittedName>
</protein>
<dbReference type="GO" id="GO:0006355">
    <property type="term" value="P:regulation of DNA-templated transcription"/>
    <property type="evidence" value="ECO:0007669"/>
    <property type="project" value="InterPro"/>
</dbReference>
<dbReference type="Pfam" id="PF00158">
    <property type="entry name" value="Sigma54_activat"/>
    <property type="match status" value="1"/>
</dbReference>
<reference evidence="4" key="2">
    <citation type="journal article" date="2014" name="ISME J.">
        <title>Microbial stratification in low pH oxic and suboxic macroscopic growths along an acid mine drainage.</title>
        <authorList>
            <person name="Mendez-Garcia C."/>
            <person name="Mesa V."/>
            <person name="Sprenger R.R."/>
            <person name="Richter M."/>
            <person name="Diez M.S."/>
            <person name="Solano J."/>
            <person name="Bargiela R."/>
            <person name="Golyshina O.V."/>
            <person name="Manteca A."/>
            <person name="Ramos J.L."/>
            <person name="Gallego J.R."/>
            <person name="Llorente I."/>
            <person name="Martins Dos Santos V.A."/>
            <person name="Jensen O.N."/>
            <person name="Pelaez A.I."/>
            <person name="Sanchez J."/>
            <person name="Ferrer M."/>
        </authorList>
    </citation>
    <scope>NUCLEOTIDE SEQUENCE</scope>
</reference>
<dbReference type="PROSITE" id="PS50045">
    <property type="entry name" value="SIGMA54_INTERACT_4"/>
    <property type="match status" value="1"/>
</dbReference>
<dbReference type="InterPro" id="IPR027417">
    <property type="entry name" value="P-loop_NTPase"/>
</dbReference>
<evidence type="ECO:0000259" key="3">
    <source>
        <dbReference type="PROSITE" id="PS50045"/>
    </source>
</evidence>
<accession>T1BVR4</accession>
<gene>
    <name evidence="4" type="ORF">B1A_05328</name>
</gene>
<keyword evidence="1" id="KW-0547">Nucleotide-binding</keyword>